<reference evidence="2 3" key="1">
    <citation type="journal article" date="2021" name="bioRxiv">
        <title>The Gossypium anomalum genome as a resource for cotton improvement and evolutionary analysis of hybrid incompatibility.</title>
        <authorList>
            <person name="Grover C.E."/>
            <person name="Yuan D."/>
            <person name="Arick M.A."/>
            <person name="Miller E.R."/>
            <person name="Hu G."/>
            <person name="Peterson D.G."/>
            <person name="Wendel J.F."/>
            <person name="Udall J.A."/>
        </authorList>
    </citation>
    <scope>NUCLEOTIDE SEQUENCE [LARGE SCALE GENOMIC DNA]</scope>
    <source>
        <strain evidence="2">JFW-Udall</strain>
        <tissue evidence="2">Leaf</tissue>
    </source>
</reference>
<dbReference type="PANTHER" id="PTHR47723:SF19">
    <property type="entry name" value="POLYNUCLEOTIDYL TRANSFERASE, RIBONUCLEASE H-LIKE SUPERFAMILY PROTEIN"/>
    <property type="match status" value="1"/>
</dbReference>
<proteinExistence type="predicted"/>
<dbReference type="Pfam" id="PF13456">
    <property type="entry name" value="RVT_3"/>
    <property type="match status" value="1"/>
</dbReference>
<dbReference type="CDD" id="cd06222">
    <property type="entry name" value="RNase_H_like"/>
    <property type="match status" value="1"/>
</dbReference>
<keyword evidence="3" id="KW-1185">Reference proteome</keyword>
<dbReference type="PANTHER" id="PTHR47723">
    <property type="entry name" value="OS05G0353850 PROTEIN"/>
    <property type="match status" value="1"/>
</dbReference>
<name>A0A8J5Y4S0_9ROSI</name>
<gene>
    <name evidence="2" type="ORF">CXB51_030021</name>
</gene>
<organism evidence="2 3">
    <name type="scientific">Gossypium anomalum</name>
    <dbReference type="NCBI Taxonomy" id="47600"/>
    <lineage>
        <taxon>Eukaryota</taxon>
        <taxon>Viridiplantae</taxon>
        <taxon>Streptophyta</taxon>
        <taxon>Embryophyta</taxon>
        <taxon>Tracheophyta</taxon>
        <taxon>Spermatophyta</taxon>
        <taxon>Magnoliopsida</taxon>
        <taxon>eudicotyledons</taxon>
        <taxon>Gunneridae</taxon>
        <taxon>Pentapetalae</taxon>
        <taxon>rosids</taxon>
        <taxon>malvids</taxon>
        <taxon>Malvales</taxon>
        <taxon>Malvaceae</taxon>
        <taxon>Malvoideae</taxon>
        <taxon>Gossypium</taxon>
    </lineage>
</organism>
<accession>A0A8J5Y4S0</accession>
<feature type="domain" description="RNase H type-1" evidence="1">
    <location>
        <begin position="11"/>
        <end position="98"/>
    </location>
</feature>
<evidence type="ECO:0000313" key="2">
    <source>
        <dbReference type="EMBL" id="KAG8476939.1"/>
    </source>
</evidence>
<dbReference type="Gene3D" id="3.30.420.10">
    <property type="entry name" value="Ribonuclease H-like superfamily/Ribonuclease H"/>
    <property type="match status" value="1"/>
</dbReference>
<dbReference type="OrthoDB" id="1002594at2759"/>
<dbReference type="InterPro" id="IPR036397">
    <property type="entry name" value="RNaseH_sf"/>
</dbReference>
<evidence type="ECO:0000259" key="1">
    <source>
        <dbReference type="Pfam" id="PF13456"/>
    </source>
</evidence>
<dbReference type="InterPro" id="IPR002156">
    <property type="entry name" value="RNaseH_domain"/>
</dbReference>
<evidence type="ECO:0000313" key="3">
    <source>
        <dbReference type="Proteomes" id="UP000701853"/>
    </source>
</evidence>
<dbReference type="EMBL" id="JAHUZN010000011">
    <property type="protein sequence ID" value="KAG8476939.1"/>
    <property type="molecule type" value="Genomic_DNA"/>
</dbReference>
<dbReference type="InterPro" id="IPR044730">
    <property type="entry name" value="RNase_H-like_dom_plant"/>
</dbReference>
<dbReference type="Proteomes" id="UP000701853">
    <property type="component" value="Chromosome 11"/>
</dbReference>
<comment type="caution">
    <text evidence="2">The sequence shown here is derived from an EMBL/GenBank/DDBJ whole genome shotgun (WGS) entry which is preliminary data.</text>
</comment>
<dbReference type="GO" id="GO:0004523">
    <property type="term" value="F:RNA-DNA hybrid ribonuclease activity"/>
    <property type="evidence" value="ECO:0007669"/>
    <property type="project" value="InterPro"/>
</dbReference>
<sequence length="112" mass="12268">MEHGDHPTVQAAAVAGGLVRDKNGKWLWGYTRSLGRCSVLEAELWQILDGLDLLWKHGYRKIVVESNNAAAVSLLMNEGNARQSIAVARRIRSSLDRQREAASCNGAYSGFG</sequence>
<dbReference type="GO" id="GO:0003676">
    <property type="term" value="F:nucleic acid binding"/>
    <property type="evidence" value="ECO:0007669"/>
    <property type="project" value="InterPro"/>
</dbReference>
<dbReference type="InterPro" id="IPR053151">
    <property type="entry name" value="RNase_H-like"/>
</dbReference>
<protein>
    <recommendedName>
        <fullName evidence="1">RNase H type-1 domain-containing protein</fullName>
    </recommendedName>
</protein>
<dbReference type="AlphaFoldDB" id="A0A8J5Y4S0"/>